<dbReference type="RefSeq" id="WP_231448819.1">
    <property type="nucleotide sequence ID" value="NZ_JAJOMB010000026.1"/>
</dbReference>
<dbReference type="PANTHER" id="PTHR43431">
    <property type="entry name" value="OXIDOREDUCTASE, SHORT CHAIN DEHYDROGENASE/REDUCTASE FAMILY (AFU_ORTHOLOGUE AFUA_5G14000)"/>
    <property type="match status" value="1"/>
</dbReference>
<comment type="caution">
    <text evidence="1">The sequence shown here is derived from an EMBL/GenBank/DDBJ whole genome shotgun (WGS) entry which is preliminary data.</text>
</comment>
<dbReference type="PANTHER" id="PTHR43431:SF7">
    <property type="entry name" value="OXIDOREDUCTASE, SHORT CHAIN DEHYDROGENASE_REDUCTASE FAMILY (AFU_ORTHOLOGUE AFUA_5G14000)"/>
    <property type="match status" value="1"/>
</dbReference>
<accession>A0A9X1NKT9</accession>
<proteinExistence type="predicted"/>
<sequence>MTTLAIVGAGPGVGAAVARRFGAEGFDVALISRNQAKLDALAAELGEEGVTARGYAADVLEPASLNTALNAAAAELGPIAVLQYSPSVDRRYLKPVLETTAEDLHAALSFSVLGASTAVHAVLGGMRALGRGTLIFVNGGTAVRPRTDFAGTSVAFAAESAYTQTLHEALARESIYVRQLIVPGGISVDDPVTNPTAIAERIWGLHATRGEFREFHTPL</sequence>
<dbReference type="Proteomes" id="UP001138997">
    <property type="component" value="Unassembled WGS sequence"/>
</dbReference>
<dbReference type="Gene3D" id="3.40.50.720">
    <property type="entry name" value="NAD(P)-binding Rossmann-like Domain"/>
    <property type="match status" value="1"/>
</dbReference>
<reference evidence="1" key="1">
    <citation type="submission" date="2021-11" db="EMBL/GenBank/DDBJ databases">
        <title>Streptomyces corallinus and Kineosporia corallina sp. nov., two new coral-derived marine actinobacteria.</title>
        <authorList>
            <person name="Buangrab K."/>
            <person name="Sutthacheep M."/>
            <person name="Yeemin T."/>
            <person name="Harunari E."/>
            <person name="Igarashi Y."/>
            <person name="Sripreechasak P."/>
            <person name="Kanchanasin P."/>
            <person name="Tanasupawat S."/>
            <person name="Phongsopitanun W."/>
        </authorList>
    </citation>
    <scope>NUCLEOTIDE SEQUENCE</scope>
    <source>
        <strain evidence="1">JCM 31032</strain>
    </source>
</reference>
<dbReference type="InterPro" id="IPR036291">
    <property type="entry name" value="NAD(P)-bd_dom_sf"/>
</dbReference>
<evidence type="ECO:0000313" key="1">
    <source>
        <dbReference type="EMBL" id="MCD5315998.1"/>
    </source>
</evidence>
<organism evidence="1 2">
    <name type="scientific">Kineosporia babensis</name>
    <dbReference type="NCBI Taxonomy" id="499548"/>
    <lineage>
        <taxon>Bacteria</taxon>
        <taxon>Bacillati</taxon>
        <taxon>Actinomycetota</taxon>
        <taxon>Actinomycetes</taxon>
        <taxon>Kineosporiales</taxon>
        <taxon>Kineosporiaceae</taxon>
        <taxon>Kineosporia</taxon>
    </lineage>
</organism>
<dbReference type="SUPFAM" id="SSF51735">
    <property type="entry name" value="NAD(P)-binding Rossmann-fold domains"/>
    <property type="match status" value="1"/>
</dbReference>
<gene>
    <name evidence="1" type="ORF">LR394_34400</name>
</gene>
<name>A0A9X1NKT9_9ACTN</name>
<dbReference type="InterPro" id="IPR002347">
    <property type="entry name" value="SDR_fam"/>
</dbReference>
<dbReference type="AlphaFoldDB" id="A0A9X1NKT9"/>
<evidence type="ECO:0000313" key="2">
    <source>
        <dbReference type="Proteomes" id="UP001138997"/>
    </source>
</evidence>
<keyword evidence="2" id="KW-1185">Reference proteome</keyword>
<dbReference type="EMBL" id="JAJOMB010000026">
    <property type="protein sequence ID" value="MCD5315998.1"/>
    <property type="molecule type" value="Genomic_DNA"/>
</dbReference>
<dbReference type="Pfam" id="PF00106">
    <property type="entry name" value="adh_short"/>
    <property type="match status" value="1"/>
</dbReference>
<protein>
    <submittedName>
        <fullName evidence="1">SDR family NAD(P)-dependent oxidoreductase</fullName>
    </submittedName>
</protein>